<protein>
    <submittedName>
        <fullName evidence="2">STAS domain-containing protein</fullName>
    </submittedName>
</protein>
<dbReference type="PANTHER" id="PTHR33495">
    <property type="entry name" value="ANTI-SIGMA FACTOR ANTAGONIST TM_1081-RELATED-RELATED"/>
    <property type="match status" value="1"/>
</dbReference>
<dbReference type="Pfam" id="PF13466">
    <property type="entry name" value="STAS_2"/>
    <property type="match status" value="1"/>
</dbReference>
<dbReference type="SUPFAM" id="SSF52091">
    <property type="entry name" value="SpoIIaa-like"/>
    <property type="match status" value="1"/>
</dbReference>
<dbReference type="InterPro" id="IPR036513">
    <property type="entry name" value="STAS_dom_sf"/>
</dbReference>
<evidence type="ECO:0000313" key="3">
    <source>
        <dbReference type="Proteomes" id="UP001069802"/>
    </source>
</evidence>
<name>A0ABT4LN23_9PROT</name>
<evidence type="ECO:0000313" key="2">
    <source>
        <dbReference type="EMBL" id="MCZ4282285.1"/>
    </source>
</evidence>
<sequence length="102" mass="11637">MDYSLLPDKKNVKCIMKGEFTFSDHPTFRSMIDEAVKTGAHTIQVDLANVDYVDSAGLGMFLVAQERAQSEDWTLRISNPKERVKTMFKLVKLETLIQVINE</sequence>
<dbReference type="Gene3D" id="3.30.750.24">
    <property type="entry name" value="STAS domain"/>
    <property type="match status" value="1"/>
</dbReference>
<organism evidence="2 3">
    <name type="scientific">Kiloniella laminariae</name>
    <dbReference type="NCBI Taxonomy" id="454162"/>
    <lineage>
        <taxon>Bacteria</taxon>
        <taxon>Pseudomonadati</taxon>
        <taxon>Pseudomonadota</taxon>
        <taxon>Alphaproteobacteria</taxon>
        <taxon>Rhodospirillales</taxon>
        <taxon>Kiloniellaceae</taxon>
        <taxon>Kiloniella</taxon>
    </lineage>
</organism>
<dbReference type="CDD" id="cd07043">
    <property type="entry name" value="STAS_anti-anti-sigma_factors"/>
    <property type="match status" value="1"/>
</dbReference>
<dbReference type="RefSeq" id="WP_269424435.1">
    <property type="nucleotide sequence ID" value="NZ_JAPWGY010000006.1"/>
</dbReference>
<accession>A0ABT4LN23</accession>
<dbReference type="Proteomes" id="UP001069802">
    <property type="component" value="Unassembled WGS sequence"/>
</dbReference>
<dbReference type="PROSITE" id="PS50801">
    <property type="entry name" value="STAS"/>
    <property type="match status" value="1"/>
</dbReference>
<proteinExistence type="predicted"/>
<gene>
    <name evidence="2" type="ORF">O4H49_15975</name>
</gene>
<dbReference type="InterPro" id="IPR002645">
    <property type="entry name" value="STAS_dom"/>
</dbReference>
<evidence type="ECO:0000259" key="1">
    <source>
        <dbReference type="PROSITE" id="PS50801"/>
    </source>
</evidence>
<reference evidence="2" key="1">
    <citation type="submission" date="2022-12" db="EMBL/GenBank/DDBJ databases">
        <title>Bacterial isolates from different developmental stages of Nematostella vectensis.</title>
        <authorList>
            <person name="Fraune S."/>
        </authorList>
    </citation>
    <scope>NUCLEOTIDE SEQUENCE</scope>
    <source>
        <strain evidence="2">G21630-S1</strain>
    </source>
</reference>
<feature type="domain" description="STAS" evidence="1">
    <location>
        <begin position="16"/>
        <end position="102"/>
    </location>
</feature>
<comment type="caution">
    <text evidence="2">The sequence shown here is derived from an EMBL/GenBank/DDBJ whole genome shotgun (WGS) entry which is preliminary data.</text>
</comment>
<keyword evidence="3" id="KW-1185">Reference proteome</keyword>
<dbReference type="InterPro" id="IPR058548">
    <property type="entry name" value="MlaB-like_STAS"/>
</dbReference>
<dbReference type="EMBL" id="JAPWGY010000006">
    <property type="protein sequence ID" value="MCZ4282285.1"/>
    <property type="molecule type" value="Genomic_DNA"/>
</dbReference>